<dbReference type="PROSITE" id="PS00078">
    <property type="entry name" value="COX2"/>
    <property type="match status" value="1"/>
</dbReference>
<dbReference type="PANTHER" id="PTHR42838:SF2">
    <property type="entry name" value="NITROUS-OXIDE REDUCTASE"/>
    <property type="match status" value="1"/>
</dbReference>
<evidence type="ECO:0000259" key="5">
    <source>
        <dbReference type="PROSITE" id="PS50857"/>
    </source>
</evidence>
<dbReference type="GO" id="GO:0016020">
    <property type="term" value="C:membrane"/>
    <property type="evidence" value="ECO:0007669"/>
    <property type="project" value="InterPro"/>
</dbReference>
<keyword evidence="3" id="KW-0186">Copper</keyword>
<organism evidence="6 7">
    <name type="scientific">Granulicella mallensis</name>
    <dbReference type="NCBI Taxonomy" id="940614"/>
    <lineage>
        <taxon>Bacteria</taxon>
        <taxon>Pseudomonadati</taxon>
        <taxon>Acidobacteriota</taxon>
        <taxon>Terriglobia</taxon>
        <taxon>Terriglobales</taxon>
        <taxon>Acidobacteriaceae</taxon>
        <taxon>Granulicella</taxon>
    </lineage>
</organism>
<feature type="domain" description="Cytochrome oxidase subunit II copper A binding" evidence="5">
    <location>
        <begin position="29"/>
        <end position="121"/>
    </location>
</feature>
<reference evidence="6 7" key="1">
    <citation type="submission" date="2020-08" db="EMBL/GenBank/DDBJ databases">
        <title>Genomic Encyclopedia of Type Strains, Phase IV (KMG-V): Genome sequencing to study the core and pangenomes of soil and plant-associated prokaryotes.</title>
        <authorList>
            <person name="Whitman W."/>
        </authorList>
    </citation>
    <scope>NUCLEOTIDE SEQUENCE [LARGE SCALE GENOMIC DNA]</scope>
    <source>
        <strain evidence="6 7">X5P3</strain>
    </source>
</reference>
<dbReference type="PANTHER" id="PTHR42838">
    <property type="entry name" value="CYTOCHROME C OXIDASE SUBUNIT II"/>
    <property type="match status" value="1"/>
</dbReference>
<name>A0A7W7ZV68_9BACT</name>
<dbReference type="RefSeq" id="WP_184259882.1">
    <property type="nucleotide sequence ID" value="NZ_JACHIO010000027.1"/>
</dbReference>
<evidence type="ECO:0000256" key="1">
    <source>
        <dbReference type="ARBA" id="ARBA00004196"/>
    </source>
</evidence>
<comment type="subcellular location">
    <subcellularLocation>
        <location evidence="1">Cell envelope</location>
    </subcellularLocation>
</comment>
<proteinExistence type="predicted"/>
<dbReference type="InterPro" id="IPR051403">
    <property type="entry name" value="NosZ/Cyto_c_oxidase_sub2"/>
</dbReference>
<protein>
    <submittedName>
        <fullName evidence="6">Cytochrome c oxidase subunit 2</fullName>
    </submittedName>
</protein>
<dbReference type="GO" id="GO:0030313">
    <property type="term" value="C:cell envelope"/>
    <property type="evidence" value="ECO:0007669"/>
    <property type="project" value="UniProtKB-SubCell"/>
</dbReference>
<dbReference type="InterPro" id="IPR002429">
    <property type="entry name" value="CcO_II-like_C"/>
</dbReference>
<dbReference type="InterPro" id="IPR028096">
    <property type="entry name" value="EfeO_Cupredoxin"/>
</dbReference>
<dbReference type="Pfam" id="PF13473">
    <property type="entry name" value="Cupredoxin_1"/>
    <property type="match status" value="1"/>
</dbReference>
<dbReference type="EMBL" id="JACHIO010000027">
    <property type="protein sequence ID" value="MBB5066373.1"/>
    <property type="molecule type" value="Genomic_DNA"/>
</dbReference>
<dbReference type="InterPro" id="IPR008972">
    <property type="entry name" value="Cupredoxin"/>
</dbReference>
<dbReference type="Gene3D" id="2.60.40.420">
    <property type="entry name" value="Cupredoxins - blue copper proteins"/>
    <property type="match status" value="1"/>
</dbReference>
<sequence length="121" mass="13162">MKFKALTSSFVLAVLATVLFFAHRSNAQEAPRRIEIVAKRFDFTPGDITLKKGVPVVIAFTSQDVSHGVKFKELNLVVASKKGETKEINFTPTQTGTFVGQCSVFCGSGHGGMKMTLHVTE</sequence>
<evidence type="ECO:0000313" key="6">
    <source>
        <dbReference type="EMBL" id="MBB5066373.1"/>
    </source>
</evidence>
<comment type="caution">
    <text evidence="6">The sequence shown here is derived from an EMBL/GenBank/DDBJ whole genome shotgun (WGS) entry which is preliminary data.</text>
</comment>
<evidence type="ECO:0000256" key="4">
    <source>
        <dbReference type="SAM" id="SignalP"/>
    </source>
</evidence>
<feature type="signal peptide" evidence="4">
    <location>
        <begin position="1"/>
        <end position="27"/>
    </location>
</feature>
<dbReference type="PROSITE" id="PS50857">
    <property type="entry name" value="COX2_CUA"/>
    <property type="match status" value="1"/>
</dbReference>
<dbReference type="GO" id="GO:0005507">
    <property type="term" value="F:copper ion binding"/>
    <property type="evidence" value="ECO:0007669"/>
    <property type="project" value="InterPro"/>
</dbReference>
<evidence type="ECO:0000256" key="2">
    <source>
        <dbReference type="ARBA" id="ARBA00022723"/>
    </source>
</evidence>
<accession>A0A7W7ZV68</accession>
<evidence type="ECO:0000256" key="3">
    <source>
        <dbReference type="ARBA" id="ARBA00023008"/>
    </source>
</evidence>
<feature type="chain" id="PRO_5031164755" evidence="4">
    <location>
        <begin position="28"/>
        <end position="121"/>
    </location>
</feature>
<dbReference type="SUPFAM" id="SSF49503">
    <property type="entry name" value="Cupredoxins"/>
    <property type="match status" value="1"/>
</dbReference>
<gene>
    <name evidence="6" type="ORF">HDF15_004750</name>
</gene>
<evidence type="ECO:0000313" key="7">
    <source>
        <dbReference type="Proteomes" id="UP000584867"/>
    </source>
</evidence>
<keyword evidence="4" id="KW-0732">Signal</keyword>
<dbReference type="InterPro" id="IPR001505">
    <property type="entry name" value="Copper_CuA"/>
</dbReference>
<dbReference type="AlphaFoldDB" id="A0A7W7ZV68"/>
<keyword evidence="2" id="KW-0479">Metal-binding</keyword>
<dbReference type="GO" id="GO:0004129">
    <property type="term" value="F:cytochrome-c oxidase activity"/>
    <property type="evidence" value="ECO:0007669"/>
    <property type="project" value="InterPro"/>
</dbReference>
<dbReference type="Proteomes" id="UP000584867">
    <property type="component" value="Unassembled WGS sequence"/>
</dbReference>